<accession>A0A9Q9AKY9</accession>
<organism evidence="3 4">
    <name type="scientific">Septoria linicola</name>
    <dbReference type="NCBI Taxonomy" id="215465"/>
    <lineage>
        <taxon>Eukaryota</taxon>
        <taxon>Fungi</taxon>
        <taxon>Dikarya</taxon>
        <taxon>Ascomycota</taxon>
        <taxon>Pezizomycotina</taxon>
        <taxon>Dothideomycetes</taxon>
        <taxon>Dothideomycetidae</taxon>
        <taxon>Mycosphaerellales</taxon>
        <taxon>Mycosphaerellaceae</taxon>
        <taxon>Septoria</taxon>
    </lineage>
</organism>
<keyword evidence="2" id="KW-0732">Signal</keyword>
<evidence type="ECO:0000256" key="1">
    <source>
        <dbReference type="SAM" id="MobiDB-lite"/>
    </source>
</evidence>
<reference evidence="3" key="1">
    <citation type="submission" date="2022-06" db="EMBL/GenBank/DDBJ databases">
        <title>Complete genome sequences of two strains of the flax pathogen Septoria linicola.</title>
        <authorList>
            <person name="Lapalu N."/>
            <person name="Simon A."/>
            <person name="Demenou B."/>
            <person name="Paumier D."/>
            <person name="Guillot M.-P."/>
            <person name="Gout L."/>
            <person name="Valade R."/>
        </authorList>
    </citation>
    <scope>NUCLEOTIDE SEQUENCE</scope>
    <source>
        <strain evidence="3">SE15195</strain>
    </source>
</reference>
<feature type="signal peptide" evidence="2">
    <location>
        <begin position="1"/>
        <end position="15"/>
    </location>
</feature>
<dbReference type="Proteomes" id="UP001056384">
    <property type="component" value="Chromosome 3"/>
</dbReference>
<keyword evidence="4" id="KW-1185">Reference proteome</keyword>
<evidence type="ECO:0000256" key="2">
    <source>
        <dbReference type="SAM" id="SignalP"/>
    </source>
</evidence>
<evidence type="ECO:0000313" key="4">
    <source>
        <dbReference type="Proteomes" id="UP001056384"/>
    </source>
</evidence>
<proteinExistence type="predicted"/>
<dbReference type="EMBL" id="CP099420">
    <property type="protein sequence ID" value="USW51322.1"/>
    <property type="molecule type" value="Genomic_DNA"/>
</dbReference>
<evidence type="ECO:0000313" key="3">
    <source>
        <dbReference type="EMBL" id="USW51322.1"/>
    </source>
</evidence>
<feature type="chain" id="PRO_5040190056" evidence="2">
    <location>
        <begin position="16"/>
        <end position="202"/>
    </location>
</feature>
<dbReference type="AlphaFoldDB" id="A0A9Q9AKY9"/>
<sequence>MKGFAMATLAAAAYALPSLSTHESGRLAPRQCGIQGNYPPTFRQELPHQNYQYKQLTDPLDCDPERGCEIAATEVEGTSFGWSAGASVDGWVSGGFEVSEYTESGQVATCYREAGDNICVWWRAGYTSYTVQTIRRCQASDQPSGEPFYMLSPNSGGVGGSFICAKNEKCRERGFEFWNDNGRPQGGPQKFPHEDNGLNPPA</sequence>
<name>A0A9Q9AKY9_9PEZI</name>
<gene>
    <name evidence="3" type="ORF">Slin15195_G046410</name>
</gene>
<protein>
    <submittedName>
        <fullName evidence="3">Uncharacterized protein</fullName>
    </submittedName>
</protein>
<feature type="region of interest" description="Disordered" evidence="1">
    <location>
        <begin position="176"/>
        <end position="202"/>
    </location>
</feature>